<evidence type="ECO:0000313" key="3">
    <source>
        <dbReference type="Proteomes" id="UP000199561"/>
    </source>
</evidence>
<dbReference type="EMBL" id="FOUF01000008">
    <property type="protein sequence ID" value="SFM16217.1"/>
    <property type="molecule type" value="Genomic_DNA"/>
</dbReference>
<evidence type="ECO:0000313" key="2">
    <source>
        <dbReference type="EMBL" id="SFM16217.1"/>
    </source>
</evidence>
<protein>
    <submittedName>
        <fullName evidence="2">Uncharacterized protein</fullName>
    </submittedName>
</protein>
<evidence type="ECO:0000256" key="1">
    <source>
        <dbReference type="SAM" id="Phobius"/>
    </source>
</evidence>
<gene>
    <name evidence="2" type="ORF">SAMN05421880_10849</name>
</gene>
<dbReference type="Proteomes" id="UP000199561">
    <property type="component" value="Unassembled WGS sequence"/>
</dbReference>
<name>A0A1I4NLP6_9PROT</name>
<accession>A0A1I4NLP6</accession>
<keyword evidence="1" id="KW-0472">Membrane</keyword>
<keyword evidence="1" id="KW-0812">Transmembrane</keyword>
<keyword evidence="1" id="KW-1133">Transmembrane helix</keyword>
<dbReference type="AlphaFoldDB" id="A0A1I4NLP6"/>
<reference evidence="2 3" key="1">
    <citation type="submission" date="2016-10" db="EMBL/GenBank/DDBJ databases">
        <authorList>
            <person name="de Groot N.N."/>
        </authorList>
    </citation>
    <scope>NUCLEOTIDE SEQUENCE [LARGE SCALE GENOMIC DNA]</scope>
    <source>
        <strain evidence="2 3">Nm146</strain>
    </source>
</reference>
<dbReference type="RefSeq" id="WP_090667358.1">
    <property type="nucleotide sequence ID" value="NZ_CAJNAP010000045.1"/>
</dbReference>
<sequence>MEFNQHVSGNAEALVPFQSSTTHHDSNKTSRIPLFGTIILIVFAGFAGFFSSLCRKSTRTRE</sequence>
<organism evidence="2 3">
    <name type="scientific">Nitrosomonas nitrosa</name>
    <dbReference type="NCBI Taxonomy" id="52442"/>
    <lineage>
        <taxon>Bacteria</taxon>
        <taxon>Pseudomonadati</taxon>
        <taxon>Pseudomonadota</taxon>
        <taxon>Betaproteobacteria</taxon>
        <taxon>Nitrosomonadales</taxon>
        <taxon>Nitrosomonadaceae</taxon>
        <taxon>Nitrosomonas</taxon>
    </lineage>
</organism>
<keyword evidence="3" id="KW-1185">Reference proteome</keyword>
<feature type="transmembrane region" description="Helical" evidence="1">
    <location>
        <begin position="32"/>
        <end position="54"/>
    </location>
</feature>
<proteinExistence type="predicted"/>